<proteinExistence type="inferred from homology"/>
<sequence>MGLESTMSLHDYLEFWFTNYVEAKLKFNTQENYRNVLNKYLSPKIGYYPLKSLTTRILEDFSQSLLTDYNLSNHSMTIIIGVLKKALRMAVFPYELLSSNPAQLVSYPKRQMSVDELIANKHDDLKIISIDQYEKLLSFMAEDDAFFIPAQLSFWTGLRRGEVCGLEWKNVDLVGKSIKVTQQMIQISAKTVQITTPKTKNSYRTIHISDTLVRLLHRQKTLQQKRKLALGNKYTDSDFVCTKINGKPVSYIK</sequence>
<evidence type="ECO:0000256" key="4">
    <source>
        <dbReference type="ARBA" id="ARBA00023172"/>
    </source>
</evidence>
<dbReference type="Proteomes" id="UP000051859">
    <property type="component" value="Unassembled WGS sequence"/>
</dbReference>
<dbReference type="AlphaFoldDB" id="A0A0R2L3J5"/>
<dbReference type="CDD" id="cd01189">
    <property type="entry name" value="INT_ICEBs1_C_like"/>
    <property type="match status" value="1"/>
</dbReference>
<dbReference type="SUPFAM" id="SSF56349">
    <property type="entry name" value="DNA breaking-rejoining enzymes"/>
    <property type="match status" value="1"/>
</dbReference>
<dbReference type="InterPro" id="IPR011010">
    <property type="entry name" value="DNA_brk_join_enz"/>
</dbReference>
<gene>
    <name evidence="8" type="ORF">IV81_GL000512</name>
</gene>
<keyword evidence="3 5" id="KW-0238">DNA-binding</keyword>
<dbReference type="PROSITE" id="PS51900">
    <property type="entry name" value="CB"/>
    <property type="match status" value="1"/>
</dbReference>
<dbReference type="Gene3D" id="1.10.150.130">
    <property type="match status" value="1"/>
</dbReference>
<comment type="caution">
    <text evidence="8">The sequence shown here is derived from an EMBL/GenBank/DDBJ whole genome shotgun (WGS) entry which is preliminary data.</text>
</comment>
<name>A0A0R2L3J5_9LACO</name>
<evidence type="ECO:0000313" key="8">
    <source>
        <dbReference type="EMBL" id="KRN93405.1"/>
    </source>
</evidence>
<dbReference type="GO" id="GO:0003677">
    <property type="term" value="F:DNA binding"/>
    <property type="evidence" value="ECO:0007669"/>
    <property type="project" value="UniProtKB-UniRule"/>
</dbReference>
<dbReference type="InterPro" id="IPR050090">
    <property type="entry name" value="Tyrosine_recombinase_XerCD"/>
</dbReference>
<dbReference type="InterPro" id="IPR010998">
    <property type="entry name" value="Integrase_recombinase_N"/>
</dbReference>
<evidence type="ECO:0000256" key="1">
    <source>
        <dbReference type="ARBA" id="ARBA00008857"/>
    </source>
</evidence>
<accession>A0A0R2L3J5</accession>
<evidence type="ECO:0000256" key="2">
    <source>
        <dbReference type="ARBA" id="ARBA00022908"/>
    </source>
</evidence>
<organism evidence="8 9">
    <name type="scientific">Pediococcus stilesii</name>
    <dbReference type="NCBI Taxonomy" id="331679"/>
    <lineage>
        <taxon>Bacteria</taxon>
        <taxon>Bacillati</taxon>
        <taxon>Bacillota</taxon>
        <taxon>Bacilli</taxon>
        <taxon>Lactobacillales</taxon>
        <taxon>Lactobacillaceae</taxon>
        <taxon>Pediococcus</taxon>
    </lineage>
</organism>
<dbReference type="InterPro" id="IPR044068">
    <property type="entry name" value="CB"/>
</dbReference>
<comment type="similarity">
    <text evidence="1">Belongs to the 'phage' integrase family.</text>
</comment>
<dbReference type="InterPro" id="IPR004107">
    <property type="entry name" value="Integrase_SAM-like_N"/>
</dbReference>
<dbReference type="GO" id="GO:0006310">
    <property type="term" value="P:DNA recombination"/>
    <property type="evidence" value="ECO:0007669"/>
    <property type="project" value="UniProtKB-KW"/>
</dbReference>
<keyword evidence="4" id="KW-0233">DNA recombination</keyword>
<dbReference type="InterPro" id="IPR013762">
    <property type="entry name" value="Integrase-like_cat_sf"/>
</dbReference>
<dbReference type="Gene3D" id="1.10.443.10">
    <property type="entry name" value="Intergrase catalytic core"/>
    <property type="match status" value="1"/>
</dbReference>
<keyword evidence="2" id="KW-0229">DNA integration</keyword>
<evidence type="ECO:0000259" key="6">
    <source>
        <dbReference type="PROSITE" id="PS51898"/>
    </source>
</evidence>
<dbReference type="Pfam" id="PF00589">
    <property type="entry name" value="Phage_integrase"/>
    <property type="match status" value="1"/>
</dbReference>
<dbReference type="PROSITE" id="PS51898">
    <property type="entry name" value="TYR_RECOMBINASE"/>
    <property type="match status" value="1"/>
</dbReference>
<evidence type="ECO:0000256" key="5">
    <source>
        <dbReference type="PROSITE-ProRule" id="PRU01248"/>
    </source>
</evidence>
<dbReference type="GO" id="GO:0015074">
    <property type="term" value="P:DNA integration"/>
    <property type="evidence" value="ECO:0007669"/>
    <property type="project" value="UniProtKB-KW"/>
</dbReference>
<feature type="domain" description="Core-binding (CB)" evidence="7">
    <location>
        <begin position="7"/>
        <end position="91"/>
    </location>
</feature>
<reference evidence="8 9" key="1">
    <citation type="journal article" date="2015" name="Genome Announc.">
        <title>Expanding the biotechnology potential of lactobacilli through comparative genomics of 213 strains and associated genera.</title>
        <authorList>
            <person name="Sun Z."/>
            <person name="Harris H.M."/>
            <person name="McCann A."/>
            <person name="Guo C."/>
            <person name="Argimon S."/>
            <person name="Zhang W."/>
            <person name="Yang X."/>
            <person name="Jeffery I.B."/>
            <person name="Cooney J.C."/>
            <person name="Kagawa T.F."/>
            <person name="Liu W."/>
            <person name="Song Y."/>
            <person name="Salvetti E."/>
            <person name="Wrobel A."/>
            <person name="Rasinkangas P."/>
            <person name="Parkhill J."/>
            <person name="Rea M.C."/>
            <person name="O'Sullivan O."/>
            <person name="Ritari J."/>
            <person name="Douillard F.P."/>
            <person name="Paul Ross R."/>
            <person name="Yang R."/>
            <person name="Briner A.E."/>
            <person name="Felis G.E."/>
            <person name="de Vos W.M."/>
            <person name="Barrangou R."/>
            <person name="Klaenhammer T.R."/>
            <person name="Caufield P.W."/>
            <person name="Cui Y."/>
            <person name="Zhang H."/>
            <person name="O'Toole P.W."/>
        </authorList>
    </citation>
    <scope>NUCLEOTIDE SEQUENCE [LARGE SCALE GENOMIC DNA]</scope>
    <source>
        <strain evidence="8 9">DSM 18001</strain>
    </source>
</reference>
<dbReference type="EMBL" id="JQBX01000015">
    <property type="protein sequence ID" value="KRN93405.1"/>
    <property type="molecule type" value="Genomic_DNA"/>
</dbReference>
<feature type="domain" description="Tyr recombinase" evidence="6">
    <location>
        <begin position="123"/>
        <end position="253"/>
    </location>
</feature>
<dbReference type="PATRIC" id="fig|331679.3.peg.519"/>
<protein>
    <submittedName>
        <fullName evidence="8">Site-specific recombinase, phage integrase</fullName>
    </submittedName>
</protein>
<evidence type="ECO:0000256" key="3">
    <source>
        <dbReference type="ARBA" id="ARBA00023125"/>
    </source>
</evidence>
<dbReference type="Pfam" id="PF14659">
    <property type="entry name" value="Phage_int_SAM_3"/>
    <property type="match status" value="1"/>
</dbReference>
<keyword evidence="9" id="KW-1185">Reference proteome</keyword>
<dbReference type="PANTHER" id="PTHR30349">
    <property type="entry name" value="PHAGE INTEGRASE-RELATED"/>
    <property type="match status" value="1"/>
</dbReference>
<evidence type="ECO:0000259" key="7">
    <source>
        <dbReference type="PROSITE" id="PS51900"/>
    </source>
</evidence>
<dbReference type="InterPro" id="IPR002104">
    <property type="entry name" value="Integrase_catalytic"/>
</dbReference>
<evidence type="ECO:0000313" key="9">
    <source>
        <dbReference type="Proteomes" id="UP000051859"/>
    </source>
</evidence>
<dbReference type="PANTHER" id="PTHR30349:SF64">
    <property type="entry name" value="PROPHAGE INTEGRASE INTD-RELATED"/>
    <property type="match status" value="1"/>
</dbReference>
<dbReference type="STRING" id="331679.IV81_GL000512"/>